<dbReference type="AlphaFoldDB" id="A0AAQ0HJB2"/>
<evidence type="ECO:0000313" key="2">
    <source>
        <dbReference type="EMBL" id="REG53269.1"/>
    </source>
</evidence>
<organism evidence="2 3">
    <name type="scientific">Paracoccus versutus</name>
    <name type="common">Thiobacillus versutus</name>
    <dbReference type="NCBI Taxonomy" id="34007"/>
    <lineage>
        <taxon>Bacteria</taxon>
        <taxon>Pseudomonadati</taxon>
        <taxon>Pseudomonadota</taxon>
        <taxon>Alphaproteobacteria</taxon>
        <taxon>Rhodobacterales</taxon>
        <taxon>Paracoccaceae</taxon>
        <taxon>Paracoccus</taxon>
    </lineage>
</organism>
<name>A0AAQ0HJB2_PARVE</name>
<feature type="compositionally biased region" description="Basic residues" evidence="1">
    <location>
        <begin position="1"/>
        <end position="10"/>
    </location>
</feature>
<feature type="region of interest" description="Disordered" evidence="1">
    <location>
        <begin position="1"/>
        <end position="50"/>
    </location>
</feature>
<keyword evidence="3" id="KW-1185">Reference proteome</keyword>
<dbReference type="EMBL" id="QUMX01000006">
    <property type="protein sequence ID" value="REG53269.1"/>
    <property type="molecule type" value="Genomic_DNA"/>
</dbReference>
<proteinExistence type="predicted"/>
<sequence>MSWRRRRPAPHRTPDGKGVSGYDPAMDRMPVKYRPIEADGLTGAEDGMAP</sequence>
<reference evidence="2 3" key="1">
    <citation type="submission" date="2018-08" db="EMBL/GenBank/DDBJ databases">
        <title>Genomic Encyclopedia of Archaeal and Bacterial Type Strains, Phase II (KMG-II): from individual species to whole genera.</title>
        <authorList>
            <person name="Goeker M."/>
        </authorList>
    </citation>
    <scope>NUCLEOTIDE SEQUENCE [LARGE SCALE GENOMIC DNA]</scope>
    <source>
        <strain evidence="2 3">DSM 582</strain>
    </source>
</reference>
<gene>
    <name evidence="2" type="ORF">ATH84_100610</name>
</gene>
<comment type="caution">
    <text evidence="2">The sequence shown here is derived from an EMBL/GenBank/DDBJ whole genome shotgun (WGS) entry which is preliminary data.</text>
</comment>
<accession>A0AAQ0HJB2</accession>
<evidence type="ECO:0000313" key="3">
    <source>
        <dbReference type="Proteomes" id="UP000256794"/>
    </source>
</evidence>
<feature type="compositionally biased region" description="Basic and acidic residues" evidence="1">
    <location>
        <begin position="25"/>
        <end position="37"/>
    </location>
</feature>
<protein>
    <submittedName>
        <fullName evidence="2">Uncharacterized protein</fullName>
    </submittedName>
</protein>
<dbReference type="Proteomes" id="UP000256794">
    <property type="component" value="Unassembled WGS sequence"/>
</dbReference>
<evidence type="ECO:0000256" key="1">
    <source>
        <dbReference type="SAM" id="MobiDB-lite"/>
    </source>
</evidence>